<dbReference type="RefSeq" id="YP_009184897.1">
    <property type="nucleotide sequence ID" value="NC_028582.1"/>
</dbReference>
<dbReference type="AlphaFoldDB" id="A0A0S2LNP9"/>
<name>A0A0S2LNP9_JENMI</name>
<dbReference type="EMBL" id="KT625414">
    <property type="protein sequence ID" value="ALO63019.1"/>
    <property type="molecule type" value="Genomic_DNA"/>
</dbReference>
<keyword evidence="1" id="KW-0255">Endonuclease</keyword>
<protein>
    <submittedName>
        <fullName evidence="1">Putative HNH homing endonuclease</fullName>
    </submittedName>
</protein>
<keyword evidence="1" id="KW-0934">Plastid</keyword>
<proteinExistence type="predicted"/>
<dbReference type="GO" id="GO:0004519">
    <property type="term" value="F:endonuclease activity"/>
    <property type="evidence" value="ECO:0007669"/>
    <property type="project" value="UniProtKB-KW"/>
</dbReference>
<geneLocation type="chloroplast" evidence="1"/>
<dbReference type="GeneID" id="26378681"/>
<accession>A0A0S2LNP9</accession>
<sequence>MVYYLPPTQAIICHTRTVTLMQERSHVLVYGKYQRFVDSSKLELVDKNIPNERIANLKVICLRHDPERIIDTTYHNYNRSRYGLACCGKASTSLKLTNRKFTEETIQKMSDSAKLYQATKPRANKFRDSYKYDE</sequence>
<gene>
    <name evidence="1" type="primary">orf134</name>
</gene>
<keyword evidence="1" id="KW-0150">Chloroplast</keyword>
<keyword evidence="1" id="KW-0378">Hydrolase</keyword>
<reference evidence="1" key="1">
    <citation type="journal article" date="2015" name="BMC Evol. Biol.">
        <title>Chloroplast phylogenomic analysis of chlorophyte green algae identifies a novel lineage sister to the Sphaeropleales (Chlorophyceae).</title>
        <authorList>
            <person name="Lemieux C."/>
            <person name="Vincent A.T."/>
            <person name="Labarre A."/>
            <person name="Otis C."/>
            <person name="Turmel M."/>
        </authorList>
    </citation>
    <scope>NUCLEOTIDE SEQUENCE</scope>
</reference>
<organism evidence="1">
    <name type="scientific">Jenufa minuta</name>
    <name type="common">Green alga</name>
    <dbReference type="NCBI Taxonomy" id="993092"/>
    <lineage>
        <taxon>Eukaryota</taxon>
        <taxon>Viridiplantae</taxon>
        <taxon>Chlorophyta</taxon>
        <taxon>core chlorophytes</taxon>
        <taxon>Chlorophyceae</taxon>
        <taxon>Jenufa</taxon>
    </lineage>
</organism>
<evidence type="ECO:0000313" key="1">
    <source>
        <dbReference type="EMBL" id="ALO63019.1"/>
    </source>
</evidence>
<keyword evidence="1" id="KW-0540">Nuclease</keyword>